<evidence type="ECO:0000313" key="5">
    <source>
        <dbReference type="Proteomes" id="UP000078200"/>
    </source>
</evidence>
<dbReference type="GO" id="GO:0005777">
    <property type="term" value="C:peroxisome"/>
    <property type="evidence" value="ECO:0007669"/>
    <property type="project" value="UniProtKB-SubCell"/>
</dbReference>
<evidence type="ECO:0008006" key="6">
    <source>
        <dbReference type="Google" id="ProtNLM"/>
    </source>
</evidence>
<dbReference type="SUPFAM" id="SSF52096">
    <property type="entry name" value="ClpP/crotonase"/>
    <property type="match status" value="1"/>
</dbReference>
<evidence type="ECO:0000256" key="2">
    <source>
        <dbReference type="ARBA" id="ARBA00023140"/>
    </source>
</evidence>
<dbReference type="PANTHER" id="PTHR43684:SF1">
    <property type="entry name" value="ENOYL-COA DELTA ISOMERASE 2"/>
    <property type="match status" value="1"/>
</dbReference>
<reference evidence="4" key="1">
    <citation type="submission" date="2020-05" db="UniProtKB">
        <authorList>
            <consortium name="EnsemblMetazoa"/>
        </authorList>
    </citation>
    <scope>IDENTIFICATION</scope>
    <source>
        <strain evidence="4">TTRI</strain>
    </source>
</reference>
<keyword evidence="2" id="KW-0576">Peroxisome</keyword>
<dbReference type="InterPro" id="IPR029045">
    <property type="entry name" value="ClpP/crotonase-like_dom_sf"/>
</dbReference>
<dbReference type="InterPro" id="IPR001753">
    <property type="entry name" value="Enoyl-CoA_hydra/iso"/>
</dbReference>
<proteinExistence type="predicted"/>
<organism evidence="4 5">
    <name type="scientific">Glossina austeni</name>
    <name type="common">Savannah tsetse fly</name>
    <dbReference type="NCBI Taxonomy" id="7395"/>
    <lineage>
        <taxon>Eukaryota</taxon>
        <taxon>Metazoa</taxon>
        <taxon>Ecdysozoa</taxon>
        <taxon>Arthropoda</taxon>
        <taxon>Hexapoda</taxon>
        <taxon>Insecta</taxon>
        <taxon>Pterygota</taxon>
        <taxon>Neoptera</taxon>
        <taxon>Endopterygota</taxon>
        <taxon>Diptera</taxon>
        <taxon>Brachycera</taxon>
        <taxon>Muscomorpha</taxon>
        <taxon>Hippoboscoidea</taxon>
        <taxon>Glossinidae</taxon>
        <taxon>Glossina</taxon>
    </lineage>
</organism>
<sequence length="259" mass="29404">MFKGYTQLVVQQQKKLLSVQFNNPKKKNCLNRFAYIEITRVLCEAAQDDQVTIVVFTGTGDFYSAGNDLSQFEDVNDLEASITESIKIFKEMVKAFVECPKVIVSLVNGPCIGIGTTLAGLSDMVWCSKKAYFTTPFVKLGIVPEAASSYMFPLIMGRSKATEMLLFGEKLLPHEALQYHFVSRVYKPSELNSVIWPKLIAYSELPPQSLQISKTLLRNHEKSNIVQAIHSECDELYKRFHSEEFFDAMIRFNTKKSNL</sequence>
<dbReference type="Pfam" id="PF00378">
    <property type="entry name" value="ECH_1"/>
    <property type="match status" value="1"/>
</dbReference>
<dbReference type="Gene3D" id="1.10.12.10">
    <property type="entry name" value="Lyase 2-enoyl-coa Hydratase, Chain A, domain 2"/>
    <property type="match status" value="1"/>
</dbReference>
<dbReference type="VEuPathDB" id="VectorBase:GAUT034502"/>
<accession>A0A1A9VEA0</accession>
<dbReference type="CDD" id="cd06558">
    <property type="entry name" value="crotonase-like"/>
    <property type="match status" value="1"/>
</dbReference>
<dbReference type="InterPro" id="IPR014748">
    <property type="entry name" value="Enoyl-CoA_hydra_C"/>
</dbReference>
<dbReference type="STRING" id="7395.A0A1A9VEA0"/>
<dbReference type="AlphaFoldDB" id="A0A1A9VEA0"/>
<keyword evidence="3" id="KW-0413">Isomerase</keyword>
<protein>
    <recommendedName>
        <fullName evidence="6">Enoyl-CoA delta isomerase 2, mitochondrial</fullName>
    </recommendedName>
</protein>
<dbReference type="InterPro" id="IPR051053">
    <property type="entry name" value="ECH/Chromodomain_protein"/>
</dbReference>
<name>A0A1A9VEA0_GLOAU</name>
<keyword evidence="5" id="KW-1185">Reference proteome</keyword>
<evidence type="ECO:0000313" key="4">
    <source>
        <dbReference type="EnsemblMetazoa" id="GAUT034502-PA"/>
    </source>
</evidence>
<dbReference type="Proteomes" id="UP000078200">
    <property type="component" value="Unassembled WGS sequence"/>
</dbReference>
<evidence type="ECO:0000256" key="1">
    <source>
        <dbReference type="ARBA" id="ARBA00004275"/>
    </source>
</evidence>
<evidence type="ECO:0000256" key="3">
    <source>
        <dbReference type="ARBA" id="ARBA00023235"/>
    </source>
</evidence>
<comment type="subcellular location">
    <subcellularLocation>
        <location evidence="1">Peroxisome</location>
    </subcellularLocation>
</comment>
<dbReference type="EnsemblMetazoa" id="GAUT034502-RA">
    <property type="protein sequence ID" value="GAUT034502-PA"/>
    <property type="gene ID" value="GAUT034502"/>
</dbReference>
<dbReference type="PANTHER" id="PTHR43684">
    <property type="match status" value="1"/>
</dbReference>
<dbReference type="Gene3D" id="3.90.226.10">
    <property type="entry name" value="2-enoyl-CoA Hydratase, Chain A, domain 1"/>
    <property type="match status" value="1"/>
</dbReference>
<dbReference type="GO" id="GO:0004165">
    <property type="term" value="F:delta(3)-delta(2)-enoyl-CoA isomerase activity"/>
    <property type="evidence" value="ECO:0007669"/>
    <property type="project" value="UniProtKB-ARBA"/>
</dbReference>